<name>A0A9Q9IS98_9ACTN</name>
<protein>
    <submittedName>
        <fullName evidence="2">Uncharacterized protein</fullName>
    </submittedName>
</protein>
<sequence>MSSGPVDGAAGCPSAGPASTTSTAASPRAASYLGADADDAANAVDIGAGCHIVVGGRFSGVPGPVTTLAGGGPGTVVRLDPTGRTVVGVTRVPAVVADLEVRRTTGDIAVATGRGVLVLDAAAATVRWQAPGPASRVAIGDAGTVAALGGTTVRVFDAAGVVQSTIRLDGRTVNDVAVDDRDDLVVVTGFAQRGGPCHQVQIAYVHAYSRRGALRWKAYDFAADGLGDACADSRGDRVAVGRDGRLYFAGETAGGNTVFARDSRDIGRAAPNVAGDKFTSASNTGSAHLTYFARIDVTDGRVTGGSMLLARIDTKGDKGNTITPNAITADAGGNVYLGGVSAYRIADRDRLTMNGKTLAPYAGGDAWVLVTGPDLKKRLLWTVWCDGGKGEVRGVAASGGVAAVAARVDQAPFYTVRPVQPGAAPGTGAGYFATWPAAAS</sequence>
<dbReference type="EMBL" id="CP073767">
    <property type="protein sequence ID" value="UWZ58882.1"/>
    <property type="molecule type" value="Genomic_DNA"/>
</dbReference>
<feature type="compositionally biased region" description="Low complexity" evidence="1">
    <location>
        <begin position="8"/>
        <end position="24"/>
    </location>
</feature>
<dbReference type="OrthoDB" id="510492at2"/>
<accession>A0A9Q9IS98</accession>
<reference evidence="2" key="1">
    <citation type="submission" date="2021-04" db="EMBL/GenBank/DDBJ databases">
        <title>Dactylosporangium aurantiacum NRRL B-8018 full assembly.</title>
        <authorList>
            <person name="Hartkoorn R.C."/>
            <person name="Beaudoing E."/>
            <person name="Hot D."/>
        </authorList>
    </citation>
    <scope>NUCLEOTIDE SEQUENCE</scope>
    <source>
        <strain evidence="2">NRRL B-8018</strain>
    </source>
</reference>
<evidence type="ECO:0000313" key="3">
    <source>
        <dbReference type="Proteomes" id="UP001058003"/>
    </source>
</evidence>
<keyword evidence="3" id="KW-1185">Reference proteome</keyword>
<evidence type="ECO:0000256" key="1">
    <source>
        <dbReference type="SAM" id="MobiDB-lite"/>
    </source>
</evidence>
<proteinExistence type="predicted"/>
<evidence type="ECO:0000313" key="2">
    <source>
        <dbReference type="EMBL" id="UWZ58882.1"/>
    </source>
</evidence>
<feature type="region of interest" description="Disordered" evidence="1">
    <location>
        <begin position="1"/>
        <end position="24"/>
    </location>
</feature>
<dbReference type="KEGG" id="daur:Daura_23575"/>
<dbReference type="AlphaFoldDB" id="A0A9Q9IS98"/>
<gene>
    <name evidence="2" type="ORF">Daura_23575</name>
</gene>
<dbReference type="RefSeq" id="WP_033361564.1">
    <property type="nucleotide sequence ID" value="NZ_CP073767.1"/>
</dbReference>
<organism evidence="2 3">
    <name type="scientific">Dactylosporangium aurantiacum</name>
    <dbReference type="NCBI Taxonomy" id="35754"/>
    <lineage>
        <taxon>Bacteria</taxon>
        <taxon>Bacillati</taxon>
        <taxon>Actinomycetota</taxon>
        <taxon>Actinomycetes</taxon>
        <taxon>Micromonosporales</taxon>
        <taxon>Micromonosporaceae</taxon>
        <taxon>Dactylosporangium</taxon>
    </lineage>
</organism>
<dbReference type="SUPFAM" id="SSF63829">
    <property type="entry name" value="Calcium-dependent phosphotriesterase"/>
    <property type="match status" value="1"/>
</dbReference>
<dbReference type="Proteomes" id="UP001058003">
    <property type="component" value="Chromosome"/>
</dbReference>